<keyword evidence="1" id="KW-0812">Transmembrane</keyword>
<keyword evidence="1" id="KW-0472">Membrane</keyword>
<accession>A0AAD3CRH3</accession>
<evidence type="ECO:0000313" key="3">
    <source>
        <dbReference type="EMBL" id="GFH50828.1"/>
    </source>
</evidence>
<dbReference type="EMBL" id="BLLK01000040">
    <property type="protein sequence ID" value="GFH50828.1"/>
    <property type="molecule type" value="Genomic_DNA"/>
</dbReference>
<name>A0AAD3CRH3_9STRA</name>
<organism evidence="3 4">
    <name type="scientific">Chaetoceros tenuissimus</name>
    <dbReference type="NCBI Taxonomy" id="426638"/>
    <lineage>
        <taxon>Eukaryota</taxon>
        <taxon>Sar</taxon>
        <taxon>Stramenopiles</taxon>
        <taxon>Ochrophyta</taxon>
        <taxon>Bacillariophyta</taxon>
        <taxon>Coscinodiscophyceae</taxon>
        <taxon>Chaetocerotophycidae</taxon>
        <taxon>Chaetocerotales</taxon>
        <taxon>Chaetocerotaceae</taxon>
        <taxon>Chaetoceros</taxon>
    </lineage>
</organism>
<evidence type="ECO:0000256" key="2">
    <source>
        <dbReference type="SAM" id="SignalP"/>
    </source>
</evidence>
<sequence>MLISRLIFLFLSLQLKISSVSGRLSRDLGRDSLLDDYEVRETDDDIPVGDTDYEMPCALGYDGSYFDTRGNSVDVPFALQIEYQRSYDISQLLDEVKSYVLLEMVKNIFPHCNRRRILVDDLSDLTLGMDIVMDSSAGSGVCFADDTNNECILVENTLQMYLDDDNVDDSVYNSIVDTLAISITDGGLSDSINGIEGVIYGVPQGEPNEERTNEDSEAAREFEEQILEKLGGEDIGSKAITEDKGDTKRHAVLATGWTMLGLSLIVVGVAVRKWRQKRSSTPLSERIVLDADIDGERSDFIEVEFNSSK</sequence>
<evidence type="ECO:0000313" key="4">
    <source>
        <dbReference type="Proteomes" id="UP001054902"/>
    </source>
</evidence>
<reference evidence="3 4" key="1">
    <citation type="journal article" date="2021" name="Sci. Rep.">
        <title>The genome of the diatom Chaetoceros tenuissimus carries an ancient integrated fragment of an extant virus.</title>
        <authorList>
            <person name="Hongo Y."/>
            <person name="Kimura K."/>
            <person name="Takaki Y."/>
            <person name="Yoshida Y."/>
            <person name="Baba S."/>
            <person name="Kobayashi G."/>
            <person name="Nagasaki K."/>
            <person name="Hano T."/>
            <person name="Tomaru Y."/>
        </authorList>
    </citation>
    <scope>NUCLEOTIDE SEQUENCE [LARGE SCALE GENOMIC DNA]</scope>
    <source>
        <strain evidence="3 4">NIES-3715</strain>
    </source>
</reference>
<evidence type="ECO:0000256" key="1">
    <source>
        <dbReference type="SAM" id="Phobius"/>
    </source>
</evidence>
<keyword evidence="4" id="KW-1185">Reference proteome</keyword>
<keyword evidence="2" id="KW-0732">Signal</keyword>
<dbReference type="AlphaFoldDB" id="A0AAD3CRH3"/>
<protein>
    <submittedName>
        <fullName evidence="3">Uncharacterized protein</fullName>
    </submittedName>
</protein>
<keyword evidence="1" id="KW-1133">Transmembrane helix</keyword>
<comment type="caution">
    <text evidence="3">The sequence shown here is derived from an EMBL/GenBank/DDBJ whole genome shotgun (WGS) entry which is preliminary data.</text>
</comment>
<feature type="chain" id="PRO_5041934684" evidence="2">
    <location>
        <begin position="23"/>
        <end position="309"/>
    </location>
</feature>
<proteinExistence type="predicted"/>
<gene>
    <name evidence="3" type="ORF">CTEN210_07304</name>
</gene>
<dbReference type="Proteomes" id="UP001054902">
    <property type="component" value="Unassembled WGS sequence"/>
</dbReference>
<feature type="signal peptide" evidence="2">
    <location>
        <begin position="1"/>
        <end position="22"/>
    </location>
</feature>
<feature type="transmembrane region" description="Helical" evidence="1">
    <location>
        <begin position="251"/>
        <end position="271"/>
    </location>
</feature>